<keyword evidence="2" id="KW-0808">Transferase</keyword>
<evidence type="ECO:0000313" key="5">
    <source>
        <dbReference type="EMBL" id="CAA2619701.1"/>
    </source>
</evidence>
<keyword evidence="4" id="KW-0472">Membrane</keyword>
<dbReference type="AlphaFoldDB" id="A0A7I8INK3"/>
<name>A0A7I8INK3_SPIIN</name>
<feature type="region of interest" description="Disordered" evidence="3">
    <location>
        <begin position="443"/>
        <end position="468"/>
    </location>
</feature>
<reference evidence="5 6" key="1">
    <citation type="submission" date="2019-12" db="EMBL/GenBank/DDBJ databases">
        <authorList>
            <person name="Scholz U."/>
            <person name="Mascher M."/>
            <person name="Fiebig A."/>
        </authorList>
    </citation>
    <scope>NUCLEOTIDE SEQUENCE</scope>
</reference>
<keyword evidence="4" id="KW-1133">Transmembrane helix</keyword>
<sequence>MPGPMQVFFIPFFVPSHMNPMTDLACAFAARGVDATMVVTPANGALIQRTVERAASAGLPIRILNYPFPSAEVGLAEGVENLVSAPPEEEWKINRAVDLVQGIHERLLREHRPHAVVADCFFASLTYVAGTWVSLGLIEHEPYAGLADGDNTPFLVPDVPDKVEMVKSELPNHLRIVSHLTENREFMWKSTLECFGAVLNTFYDLEPAYCDQFLRTECRRGFFVGPYALLSEKKDDFEDRDDKCLAWLETQETASVVFVGFGSFLFFSKEQHWEMARGLEASGRPFLWTLKESDFAGGGADWLPEGFEERTRGQGLVVRGWVPQMAILNHRATGAFVTHLGWNSLIEGLYAGVPMITWPLAHEQFISERLVVNILRVGVRMWDGYRSSLPEAAAKAVVMGDAIARTVSRLLPPGFADEEVEALRKQAAGYRARVRAAVKEGVRPTTISPDSSMASRPSVQKPSGGIPLSSPSPSWVSCLLLLRSFLHVVFSFMFLAICHLVPILPRL</sequence>
<dbReference type="EMBL" id="CACRZD030000005">
    <property type="protein sequence ID" value="CAA6659448.1"/>
    <property type="molecule type" value="Genomic_DNA"/>
</dbReference>
<gene>
    <name evidence="5" type="ORF">SI7747_05005870</name>
</gene>
<dbReference type="Pfam" id="PF00201">
    <property type="entry name" value="UDPGT"/>
    <property type="match status" value="1"/>
</dbReference>
<dbReference type="InterPro" id="IPR002213">
    <property type="entry name" value="UDP_glucos_trans"/>
</dbReference>
<organism evidence="5">
    <name type="scientific">Spirodela intermedia</name>
    <name type="common">Intermediate duckweed</name>
    <dbReference type="NCBI Taxonomy" id="51605"/>
    <lineage>
        <taxon>Eukaryota</taxon>
        <taxon>Viridiplantae</taxon>
        <taxon>Streptophyta</taxon>
        <taxon>Embryophyta</taxon>
        <taxon>Tracheophyta</taxon>
        <taxon>Spermatophyta</taxon>
        <taxon>Magnoliopsida</taxon>
        <taxon>Liliopsida</taxon>
        <taxon>Araceae</taxon>
        <taxon>Lemnoideae</taxon>
        <taxon>Spirodela</taxon>
    </lineage>
</organism>
<evidence type="ECO:0000256" key="3">
    <source>
        <dbReference type="SAM" id="MobiDB-lite"/>
    </source>
</evidence>
<dbReference type="EMBL" id="LR743592">
    <property type="protein sequence ID" value="CAA2619701.1"/>
    <property type="molecule type" value="Genomic_DNA"/>
</dbReference>
<dbReference type="PANTHER" id="PTHR48047:SF19">
    <property type="entry name" value="GLYCOSYLTRANSFERASE"/>
    <property type="match status" value="1"/>
</dbReference>
<keyword evidence="6" id="KW-1185">Reference proteome</keyword>
<comment type="similarity">
    <text evidence="1">Belongs to the UDP-glycosyltransferase family.</text>
</comment>
<feature type="compositionally biased region" description="Polar residues" evidence="3">
    <location>
        <begin position="445"/>
        <end position="461"/>
    </location>
</feature>
<protein>
    <recommendedName>
        <fullName evidence="7">Glycosyltransferase</fullName>
    </recommendedName>
</protein>
<feature type="transmembrane region" description="Helical" evidence="4">
    <location>
        <begin position="480"/>
        <end position="504"/>
    </location>
</feature>
<evidence type="ECO:0000313" key="6">
    <source>
        <dbReference type="Proteomes" id="UP001189122"/>
    </source>
</evidence>
<accession>A0A7I8INK3</accession>
<proteinExistence type="inferred from homology"/>
<dbReference type="SUPFAM" id="SSF53756">
    <property type="entry name" value="UDP-Glycosyltransferase/glycogen phosphorylase"/>
    <property type="match status" value="1"/>
</dbReference>
<dbReference type="Proteomes" id="UP001189122">
    <property type="component" value="Unassembled WGS sequence"/>
</dbReference>
<keyword evidence="4" id="KW-0812">Transmembrane</keyword>
<evidence type="ECO:0000256" key="2">
    <source>
        <dbReference type="ARBA" id="ARBA00022679"/>
    </source>
</evidence>
<dbReference type="Gene3D" id="3.40.50.2000">
    <property type="entry name" value="Glycogen Phosphorylase B"/>
    <property type="match status" value="2"/>
</dbReference>
<dbReference type="PANTHER" id="PTHR48047">
    <property type="entry name" value="GLYCOSYLTRANSFERASE"/>
    <property type="match status" value="1"/>
</dbReference>
<dbReference type="FunFam" id="3.40.50.2000:FF:000056">
    <property type="entry name" value="Glycosyltransferase"/>
    <property type="match status" value="1"/>
</dbReference>
<dbReference type="CDD" id="cd03784">
    <property type="entry name" value="GT1_Gtf-like"/>
    <property type="match status" value="1"/>
</dbReference>
<evidence type="ECO:0000256" key="1">
    <source>
        <dbReference type="ARBA" id="ARBA00009995"/>
    </source>
</evidence>
<evidence type="ECO:0008006" key="7">
    <source>
        <dbReference type="Google" id="ProtNLM"/>
    </source>
</evidence>
<evidence type="ECO:0000256" key="4">
    <source>
        <dbReference type="SAM" id="Phobius"/>
    </source>
</evidence>
<dbReference type="GO" id="GO:0035251">
    <property type="term" value="F:UDP-glucosyltransferase activity"/>
    <property type="evidence" value="ECO:0007669"/>
    <property type="project" value="TreeGrafter"/>
</dbReference>